<evidence type="ECO:0000313" key="3">
    <source>
        <dbReference type="Proteomes" id="UP001241110"/>
    </source>
</evidence>
<reference evidence="2" key="1">
    <citation type="submission" date="2023-05" db="EMBL/GenBank/DDBJ databases">
        <authorList>
            <person name="Zhang X."/>
        </authorList>
    </citation>
    <scope>NUCLEOTIDE SEQUENCE</scope>
    <source>
        <strain evidence="2">YF14B1</strain>
    </source>
</reference>
<gene>
    <name evidence="2" type="ORF">QNI16_35855</name>
</gene>
<name>A0AAE3UBL7_9BACT</name>
<keyword evidence="1" id="KW-0732">Signal</keyword>
<dbReference type="SUPFAM" id="SSF82185">
    <property type="entry name" value="Histone H3 K4-specific methyltransferase SET7/9 N-terminal domain"/>
    <property type="match status" value="1"/>
</dbReference>
<evidence type="ECO:0000256" key="1">
    <source>
        <dbReference type="SAM" id="SignalP"/>
    </source>
</evidence>
<proteinExistence type="predicted"/>
<dbReference type="AlphaFoldDB" id="A0AAE3UBL7"/>
<dbReference type="Gene3D" id="3.90.930.1">
    <property type="match status" value="1"/>
</dbReference>
<feature type="chain" id="PRO_5041910578" evidence="1">
    <location>
        <begin position="24"/>
        <end position="216"/>
    </location>
</feature>
<organism evidence="2 3">
    <name type="scientific">Xanthocytophaga flava</name>
    <dbReference type="NCBI Taxonomy" id="3048013"/>
    <lineage>
        <taxon>Bacteria</taxon>
        <taxon>Pseudomonadati</taxon>
        <taxon>Bacteroidota</taxon>
        <taxon>Cytophagia</taxon>
        <taxon>Cytophagales</taxon>
        <taxon>Rhodocytophagaceae</taxon>
        <taxon>Xanthocytophaga</taxon>
    </lineage>
</organism>
<accession>A0AAE3UBL7</accession>
<dbReference type="RefSeq" id="WP_313989093.1">
    <property type="nucleotide sequence ID" value="NZ_JASJOS010000025.1"/>
</dbReference>
<dbReference type="EMBL" id="JASJOS010000025">
    <property type="protein sequence ID" value="MDJ1485912.1"/>
    <property type="molecule type" value="Genomic_DNA"/>
</dbReference>
<feature type="signal peptide" evidence="1">
    <location>
        <begin position="1"/>
        <end position="23"/>
    </location>
</feature>
<protein>
    <submittedName>
        <fullName evidence="2">Uncharacterized protein</fullName>
    </submittedName>
</protein>
<sequence length="216" mass="23880">MKVNLSGCILFIALWGCTGNASTQNATSENAAWADSVETVKAKHTELIQENDSTATILHYDGLGNTVSRERRVNGLLDGVVEHYYPNQTLKRKTVWKKGKQGFAYEEYDPSGKRIDKQRQVVMKSSDTISISEPARFRVWLSDTTKNIVVFIGGHDGNFFITRTVILTTVAITGISIATGGIGGIVIGVGYAVLEDTLWKEFDKENAENYKDPDLE</sequence>
<evidence type="ECO:0000313" key="2">
    <source>
        <dbReference type="EMBL" id="MDJ1485912.1"/>
    </source>
</evidence>
<comment type="caution">
    <text evidence="2">The sequence shown here is derived from an EMBL/GenBank/DDBJ whole genome shotgun (WGS) entry which is preliminary data.</text>
</comment>
<dbReference type="Proteomes" id="UP001241110">
    <property type="component" value="Unassembled WGS sequence"/>
</dbReference>